<sequence length="389" mass="44932">MLFHYGAKLPVRLLEEIRYWKHQERKHTGLIKAVVPDLEPVYVQMLDQWALVFADTEKVADELLRHILSNHAPPSPQVLAQVEQLLRASCEQSREFIRQLHGLKENSEAVQKVPLAGTVVHHVIRESEYFLNALETLNSAGALERFMDMPQQSMTLHEVSSPPPSLSEAEVSIQGVGDSGQAVPIGGHRLPPLPYAYDALEPYIDEKTMRIHHDIHHQSYVDGLNKAEKKLEEARKSGDFELVKHWERELAFNGAGHYLHTIFWNIMNPRGGGEPGGELAQQIKNYFGSFDRFKKQFTEAADKVEGGGWAILVWSPRSHRLEILQAEKHQNLSQWDVVPLLTLDVWEHAYYLKHQNKRKDYINDWWKVVYWPEVADRFKHASKLKWKPF</sequence>
<dbReference type="FunFam" id="3.55.40.20:FF:000004">
    <property type="entry name" value="Superoxide dismutase [Fe]"/>
    <property type="match status" value="1"/>
</dbReference>
<dbReference type="Gene3D" id="3.55.40.20">
    <property type="entry name" value="Iron/manganese superoxide dismutase, C-terminal domain"/>
    <property type="match status" value="1"/>
</dbReference>
<evidence type="ECO:0000256" key="3">
    <source>
        <dbReference type="ARBA" id="ARBA00022723"/>
    </source>
</evidence>
<dbReference type="PROSITE" id="PS00088">
    <property type="entry name" value="SOD_MN"/>
    <property type="match status" value="1"/>
</dbReference>
<dbReference type="STRING" id="59843.A3958_13405"/>
<dbReference type="SUPFAM" id="SSF158430">
    <property type="entry name" value="Bacillus cereus metalloprotein-like"/>
    <property type="match status" value="1"/>
</dbReference>
<keyword evidence="8" id="KW-1185">Reference proteome</keyword>
<organism evidence="7 8">
    <name type="scientific">Paenibacillus glucanolyticus</name>
    <dbReference type="NCBI Taxonomy" id="59843"/>
    <lineage>
        <taxon>Bacteria</taxon>
        <taxon>Bacillati</taxon>
        <taxon>Bacillota</taxon>
        <taxon>Bacilli</taxon>
        <taxon>Bacillales</taxon>
        <taxon>Paenibacillaceae</taxon>
        <taxon>Paenibacillus</taxon>
    </lineage>
</organism>
<evidence type="ECO:0000256" key="4">
    <source>
        <dbReference type="ARBA" id="ARBA00023002"/>
    </source>
</evidence>
<dbReference type="Pfam" id="PF11155">
    <property type="entry name" value="DUF2935"/>
    <property type="match status" value="1"/>
</dbReference>
<dbReference type="PRINTS" id="PR01703">
    <property type="entry name" value="MNSODISMTASE"/>
</dbReference>
<dbReference type="GO" id="GO:0046872">
    <property type="term" value="F:metal ion binding"/>
    <property type="evidence" value="ECO:0007669"/>
    <property type="project" value="UniProtKB-KW"/>
</dbReference>
<dbReference type="InterPro" id="IPR021328">
    <property type="entry name" value="CotB-like"/>
</dbReference>
<dbReference type="Pfam" id="PF00081">
    <property type="entry name" value="Sod_Fe_N"/>
    <property type="match status" value="1"/>
</dbReference>
<dbReference type="Gene3D" id="1.20.1260.120">
    <property type="entry name" value="Protein of unknown function DUF2935"/>
    <property type="match status" value="1"/>
</dbReference>
<dbReference type="Gene3D" id="1.10.287.990">
    <property type="entry name" value="Fe,Mn superoxide dismutase (SOD) domain"/>
    <property type="match status" value="1"/>
</dbReference>
<dbReference type="InterPro" id="IPR019833">
    <property type="entry name" value="Mn/Fe_SOD_BS"/>
</dbReference>
<evidence type="ECO:0000259" key="5">
    <source>
        <dbReference type="Pfam" id="PF00081"/>
    </source>
</evidence>
<dbReference type="SUPFAM" id="SSF46609">
    <property type="entry name" value="Fe,Mn superoxide dismutase (SOD), N-terminal domain"/>
    <property type="match status" value="1"/>
</dbReference>
<dbReference type="EMBL" id="LWMH01000001">
    <property type="protein sequence ID" value="KZS46926.1"/>
    <property type="molecule type" value="Genomic_DNA"/>
</dbReference>
<keyword evidence="4" id="KW-0560">Oxidoreductase</keyword>
<evidence type="ECO:0000256" key="2">
    <source>
        <dbReference type="ARBA" id="ARBA00012682"/>
    </source>
</evidence>
<evidence type="ECO:0000259" key="6">
    <source>
        <dbReference type="Pfam" id="PF02777"/>
    </source>
</evidence>
<dbReference type="InterPro" id="IPR036324">
    <property type="entry name" value="Mn/Fe_SOD_N_sf"/>
</dbReference>
<gene>
    <name evidence="7" type="ORF">AWU65_13825</name>
</gene>
<keyword evidence="3" id="KW-0479">Metal-binding</keyword>
<dbReference type="InterPro" id="IPR019831">
    <property type="entry name" value="Mn/Fe_SOD_N"/>
</dbReference>
<dbReference type="InterPro" id="IPR050265">
    <property type="entry name" value="Fe/Mn_Superoxide_Dismutase"/>
</dbReference>
<feature type="domain" description="Manganese/iron superoxide dismutase N-terminal" evidence="5">
    <location>
        <begin position="188"/>
        <end position="267"/>
    </location>
</feature>
<dbReference type="PANTHER" id="PTHR11404:SF6">
    <property type="entry name" value="SUPEROXIDE DISMUTASE [MN], MITOCHONDRIAL"/>
    <property type="match status" value="1"/>
</dbReference>
<name>A0A163K117_9BACL</name>
<comment type="caution">
    <text evidence="7">The sequence shown here is derived from an EMBL/GenBank/DDBJ whole genome shotgun (WGS) entry which is preliminary data.</text>
</comment>
<dbReference type="GO" id="GO:0004784">
    <property type="term" value="F:superoxide dismutase activity"/>
    <property type="evidence" value="ECO:0007669"/>
    <property type="project" value="UniProtKB-EC"/>
</dbReference>
<dbReference type="PANTHER" id="PTHR11404">
    <property type="entry name" value="SUPEROXIDE DISMUTASE 2"/>
    <property type="match status" value="1"/>
</dbReference>
<dbReference type="InterPro" id="IPR019832">
    <property type="entry name" value="Mn/Fe_SOD_C"/>
</dbReference>
<dbReference type="GeneID" id="97557710"/>
<dbReference type="Proteomes" id="UP000076796">
    <property type="component" value="Unassembled WGS sequence"/>
</dbReference>
<reference evidence="7" key="1">
    <citation type="journal article" date="2016" name="Genome Announc.">
        <title>Draft genomes of two strains of Paenibacillus glucanolyticus with capability to degrade lignocellulose.</title>
        <authorList>
            <person name="Mathews S.L."/>
            <person name="Pawlak J."/>
            <person name="Grunden A.M."/>
        </authorList>
    </citation>
    <scope>NUCLEOTIDE SEQUENCE [LARGE SCALE GENOMIC DNA]</scope>
    <source>
        <strain evidence="7">SLM1</strain>
    </source>
</reference>
<evidence type="ECO:0000313" key="8">
    <source>
        <dbReference type="Proteomes" id="UP000076796"/>
    </source>
</evidence>
<dbReference type="InterPro" id="IPR036314">
    <property type="entry name" value="SOD_C_sf"/>
</dbReference>
<comment type="similarity">
    <text evidence="1">Belongs to the iron/manganese superoxide dismutase family.</text>
</comment>
<dbReference type="RefSeq" id="WP_063478566.1">
    <property type="nucleotide sequence ID" value="NZ_CP147845.1"/>
</dbReference>
<proteinExistence type="inferred from homology"/>
<dbReference type="OrthoDB" id="9803125at2"/>
<dbReference type="InterPro" id="IPR001189">
    <property type="entry name" value="Mn/Fe_SOD"/>
</dbReference>
<protein>
    <recommendedName>
        <fullName evidence="2">superoxide dismutase</fullName>
        <ecNumber evidence="2">1.15.1.1</ecNumber>
    </recommendedName>
</protein>
<dbReference type="Pfam" id="PF02777">
    <property type="entry name" value="Sod_Fe_C"/>
    <property type="match status" value="1"/>
</dbReference>
<evidence type="ECO:0000256" key="1">
    <source>
        <dbReference type="ARBA" id="ARBA00008714"/>
    </source>
</evidence>
<dbReference type="FunFam" id="1.10.287.990:FF:000001">
    <property type="entry name" value="Superoxide dismutase"/>
    <property type="match status" value="1"/>
</dbReference>
<dbReference type="EC" id="1.15.1.1" evidence="2"/>
<evidence type="ECO:0000313" key="7">
    <source>
        <dbReference type="EMBL" id="KZS46926.1"/>
    </source>
</evidence>
<feature type="domain" description="Manganese/iron superoxide dismutase C-terminal" evidence="6">
    <location>
        <begin position="276"/>
        <end position="377"/>
    </location>
</feature>
<dbReference type="SUPFAM" id="SSF54719">
    <property type="entry name" value="Fe,Mn superoxide dismutase (SOD), C-terminal domain"/>
    <property type="match status" value="1"/>
</dbReference>
<dbReference type="AlphaFoldDB" id="A0A163K117"/>
<accession>A0A163K117</accession>